<comment type="cofactor">
    <cofactor evidence="1">
        <name>a divalent metal cation</name>
        <dbReference type="ChEBI" id="CHEBI:60240"/>
    </cofactor>
</comment>
<feature type="region of interest" description="Disordered" evidence="3">
    <location>
        <begin position="1"/>
        <end position="26"/>
    </location>
</feature>
<evidence type="ECO:0000313" key="6">
    <source>
        <dbReference type="Proteomes" id="UP001159363"/>
    </source>
</evidence>
<comment type="caution">
    <text evidence="5">The sequence shown here is derived from an EMBL/GenBank/DDBJ whole genome shotgun (WGS) entry which is preliminary data.</text>
</comment>
<organism evidence="5 6">
    <name type="scientific">Dryococelus australis</name>
    <dbReference type="NCBI Taxonomy" id="614101"/>
    <lineage>
        <taxon>Eukaryota</taxon>
        <taxon>Metazoa</taxon>
        <taxon>Ecdysozoa</taxon>
        <taxon>Arthropoda</taxon>
        <taxon>Hexapoda</taxon>
        <taxon>Insecta</taxon>
        <taxon>Pterygota</taxon>
        <taxon>Neoptera</taxon>
        <taxon>Polyneoptera</taxon>
        <taxon>Phasmatodea</taxon>
        <taxon>Verophasmatodea</taxon>
        <taxon>Anareolatae</taxon>
        <taxon>Phasmatidae</taxon>
        <taxon>Eurycanthinae</taxon>
        <taxon>Dryococelus</taxon>
    </lineage>
</organism>
<evidence type="ECO:0000313" key="5">
    <source>
        <dbReference type="EMBL" id="KAJ8894227.1"/>
    </source>
</evidence>
<feature type="domain" description="DDE Tnp4" evidence="4">
    <location>
        <begin position="252"/>
        <end position="329"/>
    </location>
</feature>
<evidence type="ECO:0000259" key="4">
    <source>
        <dbReference type="Pfam" id="PF13359"/>
    </source>
</evidence>
<dbReference type="PRINTS" id="PR02086">
    <property type="entry name" value="PUTNUCHARBI1"/>
</dbReference>
<evidence type="ECO:0000256" key="1">
    <source>
        <dbReference type="ARBA" id="ARBA00001968"/>
    </source>
</evidence>
<dbReference type="InterPro" id="IPR026103">
    <property type="entry name" value="HARBI1_animal"/>
</dbReference>
<dbReference type="Proteomes" id="UP001159363">
    <property type="component" value="Chromosome 2"/>
</dbReference>
<protein>
    <recommendedName>
        <fullName evidence="4">DDE Tnp4 domain-containing protein</fullName>
    </recommendedName>
</protein>
<keyword evidence="6" id="KW-1185">Reference proteome</keyword>
<feature type="compositionally biased region" description="Basic and acidic residues" evidence="3">
    <location>
        <begin position="1"/>
        <end position="14"/>
    </location>
</feature>
<reference evidence="5 6" key="1">
    <citation type="submission" date="2023-02" db="EMBL/GenBank/DDBJ databases">
        <title>LHISI_Scaffold_Assembly.</title>
        <authorList>
            <person name="Stuart O.P."/>
            <person name="Cleave R."/>
            <person name="Magrath M.J.L."/>
            <person name="Mikheyev A.S."/>
        </authorList>
    </citation>
    <scope>NUCLEOTIDE SEQUENCE [LARGE SCALE GENOMIC DNA]</scope>
    <source>
        <strain evidence="5">Daus_M_001</strain>
        <tissue evidence="5">Leg muscle</tissue>
    </source>
</reference>
<name>A0ABQ9IC22_9NEOP</name>
<gene>
    <name evidence="5" type="ORF">PR048_006839</name>
</gene>
<dbReference type="EMBL" id="JARBHB010000002">
    <property type="protein sequence ID" value="KAJ8894227.1"/>
    <property type="molecule type" value="Genomic_DNA"/>
</dbReference>
<evidence type="ECO:0000256" key="3">
    <source>
        <dbReference type="SAM" id="MobiDB-lite"/>
    </source>
</evidence>
<dbReference type="InterPro" id="IPR027806">
    <property type="entry name" value="HARBI1_dom"/>
</dbReference>
<evidence type="ECO:0000256" key="2">
    <source>
        <dbReference type="ARBA" id="ARBA00022723"/>
    </source>
</evidence>
<keyword evidence="2" id="KW-0479">Metal-binding</keyword>
<sequence length="336" mass="36741">MKGRGKREIPEKTRRPTASSGTIPKCENRVTLHGLNQDRLGGRDVLVVRLLAPHQDKQASVPSGAAPGFSHLGIVPDDASSRRVFSGISRFSRPFIFHFTPIGSRWPTLSCGGRAVRLLASHQGGHGSIPGRVTPGFSQVGIEPDDAAGRRIFSGIFHFSSPYLIVNQQPTCGIHRHSRSGMHPQMHVTHMMNDNCDMHGIGKASVCRAVRKVTHTVNTITFSQVVDWPQDVLQVAAQFYNIAGMPHVIGCVDGTLINIDAPKDNEGQHVDRHGNHSLNCIAVCGPDCTFYYVSARWPGSVHDARVLRNSTLNERMNESWRPVPGAIILALTLVIL</sequence>
<dbReference type="Pfam" id="PF13359">
    <property type="entry name" value="DDE_Tnp_4"/>
    <property type="match status" value="1"/>
</dbReference>
<proteinExistence type="predicted"/>
<accession>A0ABQ9IC22</accession>